<protein>
    <submittedName>
        <fullName evidence="1">Uncharacterized protein</fullName>
    </submittedName>
</protein>
<dbReference type="Proteomes" id="UP000184356">
    <property type="component" value="Unassembled WGS sequence"/>
</dbReference>
<sequence>MSRVAGTWTNVSFPALEKVDPSLEIPTDPFTEIVNDRTDAVDIDLPGLVSVRDLVVNGHVRSLSTPKLESLGELEDDARRLEITQGGLLVVSNHTDMAGVFLPSLRTLHGLFELVGHLPTIDLYGLRSTDATFTVNASSPVEIYSALEQAGEIYLRGDVAMTKTPAE</sequence>
<dbReference type="VEuPathDB" id="FungiDB:ASPSYDRAFT_224678"/>
<dbReference type="GeneID" id="63760185"/>
<dbReference type="RefSeq" id="XP_040707165.1">
    <property type="nucleotide sequence ID" value="XM_040844112.1"/>
</dbReference>
<evidence type="ECO:0000313" key="2">
    <source>
        <dbReference type="Proteomes" id="UP000184356"/>
    </source>
</evidence>
<dbReference type="AlphaFoldDB" id="A0A1L9TV98"/>
<keyword evidence="2" id="KW-1185">Reference proteome</keyword>
<reference evidence="2" key="1">
    <citation type="journal article" date="2017" name="Genome Biol.">
        <title>Comparative genomics reveals high biological diversity and specific adaptations in the industrially and medically important fungal genus Aspergillus.</title>
        <authorList>
            <person name="de Vries R.P."/>
            <person name="Riley R."/>
            <person name="Wiebenga A."/>
            <person name="Aguilar-Osorio G."/>
            <person name="Amillis S."/>
            <person name="Uchima C.A."/>
            <person name="Anderluh G."/>
            <person name="Asadollahi M."/>
            <person name="Askin M."/>
            <person name="Barry K."/>
            <person name="Battaglia E."/>
            <person name="Bayram O."/>
            <person name="Benocci T."/>
            <person name="Braus-Stromeyer S.A."/>
            <person name="Caldana C."/>
            <person name="Canovas D."/>
            <person name="Cerqueira G.C."/>
            <person name="Chen F."/>
            <person name="Chen W."/>
            <person name="Choi C."/>
            <person name="Clum A."/>
            <person name="Dos Santos R.A."/>
            <person name="Damasio A.R."/>
            <person name="Diallinas G."/>
            <person name="Emri T."/>
            <person name="Fekete E."/>
            <person name="Flipphi M."/>
            <person name="Freyberg S."/>
            <person name="Gallo A."/>
            <person name="Gournas C."/>
            <person name="Habgood R."/>
            <person name="Hainaut M."/>
            <person name="Harispe M.L."/>
            <person name="Henrissat B."/>
            <person name="Hilden K.S."/>
            <person name="Hope R."/>
            <person name="Hossain A."/>
            <person name="Karabika E."/>
            <person name="Karaffa L."/>
            <person name="Karanyi Z."/>
            <person name="Krasevec N."/>
            <person name="Kuo A."/>
            <person name="Kusch H."/>
            <person name="LaButti K."/>
            <person name="Lagendijk E.L."/>
            <person name="Lapidus A."/>
            <person name="Levasseur A."/>
            <person name="Lindquist E."/>
            <person name="Lipzen A."/>
            <person name="Logrieco A.F."/>
            <person name="MacCabe A."/>
            <person name="Maekelae M.R."/>
            <person name="Malavazi I."/>
            <person name="Melin P."/>
            <person name="Meyer V."/>
            <person name="Mielnichuk N."/>
            <person name="Miskei M."/>
            <person name="Molnar A.P."/>
            <person name="Mule G."/>
            <person name="Ngan C.Y."/>
            <person name="Orejas M."/>
            <person name="Orosz E."/>
            <person name="Ouedraogo J.P."/>
            <person name="Overkamp K.M."/>
            <person name="Park H.-S."/>
            <person name="Perrone G."/>
            <person name="Piumi F."/>
            <person name="Punt P.J."/>
            <person name="Ram A.F."/>
            <person name="Ramon A."/>
            <person name="Rauscher S."/>
            <person name="Record E."/>
            <person name="Riano-Pachon D.M."/>
            <person name="Robert V."/>
            <person name="Roehrig J."/>
            <person name="Ruller R."/>
            <person name="Salamov A."/>
            <person name="Salih N.S."/>
            <person name="Samson R.A."/>
            <person name="Sandor E."/>
            <person name="Sanguinetti M."/>
            <person name="Schuetze T."/>
            <person name="Sepcic K."/>
            <person name="Shelest E."/>
            <person name="Sherlock G."/>
            <person name="Sophianopoulou V."/>
            <person name="Squina F.M."/>
            <person name="Sun H."/>
            <person name="Susca A."/>
            <person name="Todd R.B."/>
            <person name="Tsang A."/>
            <person name="Unkles S.E."/>
            <person name="van de Wiele N."/>
            <person name="van Rossen-Uffink D."/>
            <person name="Oliveira J.V."/>
            <person name="Vesth T.C."/>
            <person name="Visser J."/>
            <person name="Yu J.-H."/>
            <person name="Zhou M."/>
            <person name="Andersen M.R."/>
            <person name="Archer D.B."/>
            <person name="Baker S.E."/>
            <person name="Benoit I."/>
            <person name="Brakhage A.A."/>
            <person name="Braus G.H."/>
            <person name="Fischer R."/>
            <person name="Frisvad J.C."/>
            <person name="Goldman G.H."/>
            <person name="Houbraken J."/>
            <person name="Oakley B."/>
            <person name="Pocsi I."/>
            <person name="Scazzocchio C."/>
            <person name="Seiboth B."/>
            <person name="vanKuyk P.A."/>
            <person name="Wortman J."/>
            <person name="Dyer P.S."/>
            <person name="Grigoriev I.V."/>
        </authorList>
    </citation>
    <scope>NUCLEOTIDE SEQUENCE [LARGE SCALE GENOMIC DNA]</scope>
    <source>
        <strain evidence="2">CBS 593.65</strain>
    </source>
</reference>
<gene>
    <name evidence="1" type="ORF">ASPSYDRAFT_224678</name>
</gene>
<dbReference type="STRING" id="1036612.A0A1L9TV98"/>
<organism evidence="1 2">
    <name type="scientific">Aspergillus sydowii CBS 593.65</name>
    <dbReference type="NCBI Taxonomy" id="1036612"/>
    <lineage>
        <taxon>Eukaryota</taxon>
        <taxon>Fungi</taxon>
        <taxon>Dikarya</taxon>
        <taxon>Ascomycota</taxon>
        <taxon>Pezizomycotina</taxon>
        <taxon>Eurotiomycetes</taxon>
        <taxon>Eurotiomycetidae</taxon>
        <taxon>Eurotiales</taxon>
        <taxon>Aspergillaceae</taxon>
        <taxon>Aspergillus</taxon>
        <taxon>Aspergillus subgen. Nidulantes</taxon>
    </lineage>
</organism>
<dbReference type="OrthoDB" id="536881at2759"/>
<evidence type="ECO:0000313" key="1">
    <source>
        <dbReference type="EMBL" id="OJJ63359.1"/>
    </source>
</evidence>
<name>A0A1L9TV98_9EURO</name>
<dbReference type="EMBL" id="KV878582">
    <property type="protein sequence ID" value="OJJ63359.1"/>
    <property type="molecule type" value="Genomic_DNA"/>
</dbReference>
<accession>A0A1L9TV98</accession>
<proteinExistence type="predicted"/>